<feature type="region of interest" description="Disordered" evidence="1">
    <location>
        <begin position="103"/>
        <end position="129"/>
    </location>
</feature>
<dbReference type="SUPFAM" id="SSF51206">
    <property type="entry name" value="cAMP-binding domain-like"/>
    <property type="match status" value="1"/>
</dbReference>
<organism evidence="3">
    <name type="scientific">Drosophila grimshawi</name>
    <name type="common">Hawaiian fruit fly</name>
    <name type="synonym">Idiomyia grimshawi</name>
    <dbReference type="NCBI Taxonomy" id="7222"/>
    <lineage>
        <taxon>Eukaryota</taxon>
        <taxon>Metazoa</taxon>
        <taxon>Ecdysozoa</taxon>
        <taxon>Arthropoda</taxon>
        <taxon>Hexapoda</taxon>
        <taxon>Insecta</taxon>
        <taxon>Pterygota</taxon>
        <taxon>Neoptera</taxon>
        <taxon>Endopterygota</taxon>
        <taxon>Diptera</taxon>
        <taxon>Brachycera</taxon>
        <taxon>Muscomorpha</taxon>
        <taxon>Ephydroidea</taxon>
        <taxon>Drosophilidae</taxon>
        <taxon>Drosophila</taxon>
        <taxon>Hawaiian Drosophila</taxon>
    </lineage>
</organism>
<evidence type="ECO:0000313" key="2">
    <source>
        <dbReference type="EMBL" id="EDV93860.1"/>
    </source>
</evidence>
<dbReference type="HOGENOM" id="CLU_025702_0_0_1"/>
<dbReference type="Proteomes" id="UP000001070">
    <property type="component" value="Unassembled WGS sequence"/>
</dbReference>
<dbReference type="PANTHER" id="PTHR23011">
    <property type="entry name" value="CYCLIC NUCLEOTIDE-BINDING DOMAIN CONTAINING PROTEIN"/>
    <property type="match status" value="1"/>
</dbReference>
<evidence type="ECO:0000256" key="1">
    <source>
        <dbReference type="SAM" id="MobiDB-lite"/>
    </source>
</evidence>
<gene>
    <name evidence="2" type="primary">Dgri\GH19563</name>
    <name evidence="2" type="ORF">Dgri_GH19563</name>
</gene>
<dbReference type="PhylomeDB" id="B4JHM1"/>
<evidence type="ECO:0000313" key="3">
    <source>
        <dbReference type="Proteomes" id="UP000001070"/>
    </source>
</evidence>
<dbReference type="AlphaFoldDB" id="B4JHM1"/>
<dbReference type="EMBL" id="CH916369">
    <property type="protein sequence ID" value="EDV93860.1"/>
    <property type="molecule type" value="Genomic_DNA"/>
</dbReference>
<dbReference type="OrthoDB" id="166212at2759"/>
<dbReference type="OMA" id="FVDIATY"/>
<dbReference type="PANTHER" id="PTHR23011:SF41">
    <property type="entry name" value="CYCLIC NUCLEOTIDE-BINDING DOMAIN-CONTAINING PROTEIN"/>
    <property type="match status" value="1"/>
</dbReference>
<name>B4JHM1_DROGR</name>
<dbReference type="Gene3D" id="2.60.120.10">
    <property type="entry name" value="Jelly Rolls"/>
    <property type="match status" value="1"/>
</dbReference>
<dbReference type="InterPro" id="IPR014710">
    <property type="entry name" value="RmlC-like_jellyroll"/>
</dbReference>
<dbReference type="InterPro" id="IPR018490">
    <property type="entry name" value="cNMP-bd_dom_sf"/>
</dbReference>
<feature type="compositionally biased region" description="Basic and acidic residues" evidence="1">
    <location>
        <begin position="107"/>
        <end position="129"/>
    </location>
</feature>
<sequence length="253" mass="29361">MQKILNEKKKAFRALDYFEFLNEDQLSHACKICSLRQFNPLDTIYSRDEGTLTNVHFVLSGECVILQCLHIRVVQKNGKTVHELVDTSENEFLHTKSDLSTNKKTVKSSESEDVISKNESEAGDLKKLSERRPSDNYESHFIDVGSITFGGIFGLGEHIQHRVIMARNTVQCLLLPRFFLMDKEQNPGNIWQRRSVYLDVIIPSREALFDDFLRNLKWKKFKNDFVKNNVLSNSTDIARHDDIPILCRIEENR</sequence>
<protein>
    <submittedName>
        <fullName evidence="2">GH19563</fullName>
    </submittedName>
</protein>
<dbReference type="InParanoid" id="B4JHM1"/>
<accession>B4JHM1</accession>
<keyword evidence="3" id="KW-1185">Reference proteome</keyword>
<reference evidence="2 3" key="1">
    <citation type="journal article" date="2007" name="Nature">
        <title>Evolution of genes and genomes on the Drosophila phylogeny.</title>
        <authorList>
            <consortium name="Drosophila 12 Genomes Consortium"/>
            <person name="Clark A.G."/>
            <person name="Eisen M.B."/>
            <person name="Smith D.R."/>
            <person name="Bergman C.M."/>
            <person name="Oliver B."/>
            <person name="Markow T.A."/>
            <person name="Kaufman T.C."/>
            <person name="Kellis M."/>
            <person name="Gelbart W."/>
            <person name="Iyer V.N."/>
            <person name="Pollard D.A."/>
            <person name="Sackton T.B."/>
            <person name="Larracuente A.M."/>
            <person name="Singh N.D."/>
            <person name="Abad J.P."/>
            <person name="Abt D.N."/>
            <person name="Adryan B."/>
            <person name="Aguade M."/>
            <person name="Akashi H."/>
            <person name="Anderson W.W."/>
            <person name="Aquadro C.F."/>
            <person name="Ardell D.H."/>
            <person name="Arguello R."/>
            <person name="Artieri C.G."/>
            <person name="Barbash D.A."/>
            <person name="Barker D."/>
            <person name="Barsanti P."/>
            <person name="Batterham P."/>
            <person name="Batzoglou S."/>
            <person name="Begun D."/>
            <person name="Bhutkar A."/>
            <person name="Blanco E."/>
            <person name="Bosak S.A."/>
            <person name="Bradley R.K."/>
            <person name="Brand A.D."/>
            <person name="Brent M.R."/>
            <person name="Brooks A.N."/>
            <person name="Brown R.H."/>
            <person name="Butlin R.K."/>
            <person name="Caggese C."/>
            <person name="Calvi B.R."/>
            <person name="Bernardo de Carvalho A."/>
            <person name="Caspi A."/>
            <person name="Castrezana S."/>
            <person name="Celniker S.E."/>
            <person name="Chang J.L."/>
            <person name="Chapple C."/>
            <person name="Chatterji S."/>
            <person name="Chinwalla A."/>
            <person name="Civetta A."/>
            <person name="Clifton S.W."/>
            <person name="Comeron J.M."/>
            <person name="Costello J.C."/>
            <person name="Coyne J.A."/>
            <person name="Daub J."/>
            <person name="David R.G."/>
            <person name="Delcher A.L."/>
            <person name="Delehaunty K."/>
            <person name="Do C.B."/>
            <person name="Ebling H."/>
            <person name="Edwards K."/>
            <person name="Eickbush T."/>
            <person name="Evans J.D."/>
            <person name="Filipski A."/>
            <person name="Findeiss S."/>
            <person name="Freyhult E."/>
            <person name="Fulton L."/>
            <person name="Fulton R."/>
            <person name="Garcia A.C."/>
            <person name="Gardiner A."/>
            <person name="Garfield D.A."/>
            <person name="Garvin B.E."/>
            <person name="Gibson G."/>
            <person name="Gilbert D."/>
            <person name="Gnerre S."/>
            <person name="Godfrey J."/>
            <person name="Good R."/>
            <person name="Gotea V."/>
            <person name="Gravely B."/>
            <person name="Greenberg A.J."/>
            <person name="Griffiths-Jones S."/>
            <person name="Gross S."/>
            <person name="Guigo R."/>
            <person name="Gustafson E.A."/>
            <person name="Haerty W."/>
            <person name="Hahn M.W."/>
            <person name="Halligan D.L."/>
            <person name="Halpern A.L."/>
            <person name="Halter G.M."/>
            <person name="Han M.V."/>
            <person name="Heger A."/>
            <person name="Hillier L."/>
            <person name="Hinrichs A.S."/>
            <person name="Holmes I."/>
            <person name="Hoskins R.A."/>
            <person name="Hubisz M.J."/>
            <person name="Hultmark D."/>
            <person name="Huntley M.A."/>
            <person name="Jaffe D.B."/>
            <person name="Jagadeeshan S."/>
            <person name="Jeck W.R."/>
            <person name="Johnson J."/>
            <person name="Jones C.D."/>
            <person name="Jordan W.C."/>
            <person name="Karpen G.H."/>
            <person name="Kataoka E."/>
            <person name="Keightley P.D."/>
            <person name="Kheradpour P."/>
            <person name="Kirkness E.F."/>
            <person name="Koerich L.B."/>
            <person name="Kristiansen K."/>
            <person name="Kudrna D."/>
            <person name="Kulathinal R.J."/>
            <person name="Kumar S."/>
            <person name="Kwok R."/>
            <person name="Lander E."/>
            <person name="Langley C.H."/>
            <person name="Lapoint R."/>
            <person name="Lazzaro B.P."/>
            <person name="Lee S.J."/>
            <person name="Levesque L."/>
            <person name="Li R."/>
            <person name="Lin C.F."/>
            <person name="Lin M.F."/>
            <person name="Lindblad-Toh K."/>
            <person name="Llopart A."/>
            <person name="Long M."/>
            <person name="Low L."/>
            <person name="Lozovsky E."/>
            <person name="Lu J."/>
            <person name="Luo M."/>
            <person name="Machado C.A."/>
            <person name="Makalowski W."/>
            <person name="Marzo M."/>
            <person name="Matsuda M."/>
            <person name="Matzkin L."/>
            <person name="McAllister B."/>
            <person name="McBride C.S."/>
            <person name="McKernan B."/>
            <person name="McKernan K."/>
            <person name="Mendez-Lago M."/>
            <person name="Minx P."/>
            <person name="Mollenhauer M.U."/>
            <person name="Montooth K."/>
            <person name="Mount S.M."/>
            <person name="Mu X."/>
            <person name="Myers E."/>
            <person name="Negre B."/>
            <person name="Newfeld S."/>
            <person name="Nielsen R."/>
            <person name="Noor M.A."/>
            <person name="O'Grady P."/>
            <person name="Pachter L."/>
            <person name="Papaceit M."/>
            <person name="Parisi M.J."/>
            <person name="Parisi M."/>
            <person name="Parts L."/>
            <person name="Pedersen J.S."/>
            <person name="Pesole G."/>
            <person name="Phillippy A.M."/>
            <person name="Ponting C.P."/>
            <person name="Pop M."/>
            <person name="Porcelli D."/>
            <person name="Powell J.R."/>
            <person name="Prohaska S."/>
            <person name="Pruitt K."/>
            <person name="Puig M."/>
            <person name="Quesneville H."/>
            <person name="Ram K.R."/>
            <person name="Rand D."/>
            <person name="Rasmussen M.D."/>
            <person name="Reed L.K."/>
            <person name="Reenan R."/>
            <person name="Reily A."/>
            <person name="Remington K.A."/>
            <person name="Rieger T.T."/>
            <person name="Ritchie M.G."/>
            <person name="Robin C."/>
            <person name="Rogers Y.H."/>
            <person name="Rohde C."/>
            <person name="Rozas J."/>
            <person name="Rubenfield M.J."/>
            <person name="Ruiz A."/>
            <person name="Russo S."/>
            <person name="Salzberg S.L."/>
            <person name="Sanchez-Gracia A."/>
            <person name="Saranga D.J."/>
            <person name="Sato H."/>
            <person name="Schaeffer S.W."/>
            <person name="Schatz M.C."/>
            <person name="Schlenke T."/>
            <person name="Schwartz R."/>
            <person name="Segarra C."/>
            <person name="Singh R.S."/>
            <person name="Sirot L."/>
            <person name="Sirota M."/>
            <person name="Sisneros N.B."/>
            <person name="Smith C.D."/>
            <person name="Smith T.F."/>
            <person name="Spieth J."/>
            <person name="Stage D.E."/>
            <person name="Stark A."/>
            <person name="Stephan W."/>
            <person name="Strausberg R.L."/>
            <person name="Strempel S."/>
            <person name="Sturgill D."/>
            <person name="Sutton G."/>
            <person name="Sutton G.G."/>
            <person name="Tao W."/>
            <person name="Teichmann S."/>
            <person name="Tobari Y.N."/>
            <person name="Tomimura Y."/>
            <person name="Tsolas J.M."/>
            <person name="Valente V.L."/>
            <person name="Venter E."/>
            <person name="Venter J.C."/>
            <person name="Vicario S."/>
            <person name="Vieira F.G."/>
            <person name="Vilella A.J."/>
            <person name="Villasante A."/>
            <person name="Walenz B."/>
            <person name="Wang J."/>
            <person name="Wasserman M."/>
            <person name="Watts T."/>
            <person name="Wilson D."/>
            <person name="Wilson R.K."/>
            <person name="Wing R.A."/>
            <person name="Wolfner M.F."/>
            <person name="Wong A."/>
            <person name="Wong G.K."/>
            <person name="Wu C.I."/>
            <person name="Wu G."/>
            <person name="Yamamoto D."/>
            <person name="Yang H.P."/>
            <person name="Yang S.P."/>
            <person name="Yorke J.A."/>
            <person name="Yoshida K."/>
            <person name="Zdobnov E."/>
            <person name="Zhang P."/>
            <person name="Zhang Y."/>
            <person name="Zimin A.V."/>
            <person name="Baldwin J."/>
            <person name="Abdouelleil A."/>
            <person name="Abdulkadir J."/>
            <person name="Abebe A."/>
            <person name="Abera B."/>
            <person name="Abreu J."/>
            <person name="Acer S.C."/>
            <person name="Aftuck L."/>
            <person name="Alexander A."/>
            <person name="An P."/>
            <person name="Anderson E."/>
            <person name="Anderson S."/>
            <person name="Arachi H."/>
            <person name="Azer M."/>
            <person name="Bachantsang P."/>
            <person name="Barry A."/>
            <person name="Bayul T."/>
            <person name="Berlin A."/>
            <person name="Bessette D."/>
            <person name="Bloom T."/>
            <person name="Blye J."/>
            <person name="Boguslavskiy L."/>
            <person name="Bonnet C."/>
            <person name="Boukhgalter B."/>
            <person name="Bourzgui I."/>
            <person name="Brown A."/>
            <person name="Cahill P."/>
            <person name="Channer S."/>
            <person name="Cheshatsang Y."/>
            <person name="Chuda L."/>
            <person name="Citroen M."/>
            <person name="Collymore A."/>
            <person name="Cooke P."/>
            <person name="Costello M."/>
            <person name="D'Aco K."/>
            <person name="Daza R."/>
            <person name="De Haan G."/>
            <person name="DeGray S."/>
            <person name="DeMaso C."/>
            <person name="Dhargay N."/>
            <person name="Dooley K."/>
            <person name="Dooley E."/>
            <person name="Doricent M."/>
            <person name="Dorje P."/>
            <person name="Dorjee K."/>
            <person name="Dupes A."/>
            <person name="Elong R."/>
            <person name="Falk J."/>
            <person name="Farina A."/>
            <person name="Faro S."/>
            <person name="Ferguson D."/>
            <person name="Fisher S."/>
            <person name="Foley C.D."/>
            <person name="Franke A."/>
            <person name="Friedrich D."/>
            <person name="Gadbois L."/>
            <person name="Gearin G."/>
            <person name="Gearin C.R."/>
            <person name="Giannoukos G."/>
            <person name="Goode T."/>
            <person name="Graham J."/>
            <person name="Grandbois E."/>
            <person name="Grewal S."/>
            <person name="Gyaltsen K."/>
            <person name="Hafez N."/>
            <person name="Hagos B."/>
            <person name="Hall J."/>
            <person name="Henson C."/>
            <person name="Hollinger A."/>
            <person name="Honan T."/>
            <person name="Huard M.D."/>
            <person name="Hughes L."/>
            <person name="Hurhula B."/>
            <person name="Husby M.E."/>
            <person name="Kamat A."/>
            <person name="Kanga B."/>
            <person name="Kashin S."/>
            <person name="Khazanovich D."/>
            <person name="Kisner P."/>
            <person name="Lance K."/>
            <person name="Lara M."/>
            <person name="Lee W."/>
            <person name="Lennon N."/>
            <person name="Letendre F."/>
            <person name="LeVine R."/>
            <person name="Lipovsky A."/>
            <person name="Liu X."/>
            <person name="Liu J."/>
            <person name="Liu S."/>
            <person name="Lokyitsang T."/>
            <person name="Lokyitsang Y."/>
            <person name="Lubonja R."/>
            <person name="Lui A."/>
            <person name="MacDonald P."/>
            <person name="Magnisalis V."/>
            <person name="Maru K."/>
            <person name="Matthews C."/>
            <person name="McCusker W."/>
            <person name="McDonough S."/>
            <person name="Mehta T."/>
            <person name="Meldrim J."/>
            <person name="Meneus L."/>
            <person name="Mihai O."/>
            <person name="Mihalev A."/>
            <person name="Mihova T."/>
            <person name="Mittelman R."/>
            <person name="Mlenga V."/>
            <person name="Montmayeur A."/>
            <person name="Mulrain L."/>
            <person name="Navidi A."/>
            <person name="Naylor J."/>
            <person name="Negash T."/>
            <person name="Nguyen T."/>
            <person name="Nguyen N."/>
            <person name="Nicol R."/>
            <person name="Norbu C."/>
            <person name="Norbu N."/>
            <person name="Novod N."/>
            <person name="O'Neill B."/>
            <person name="Osman S."/>
            <person name="Markiewicz E."/>
            <person name="Oyono O.L."/>
            <person name="Patti C."/>
            <person name="Phunkhang P."/>
            <person name="Pierre F."/>
            <person name="Priest M."/>
            <person name="Raghuraman S."/>
            <person name="Rege F."/>
            <person name="Reyes R."/>
            <person name="Rise C."/>
            <person name="Rogov P."/>
            <person name="Ross K."/>
            <person name="Ryan E."/>
            <person name="Settipalli S."/>
            <person name="Shea T."/>
            <person name="Sherpa N."/>
            <person name="Shi L."/>
            <person name="Shih D."/>
            <person name="Sparrow T."/>
            <person name="Spaulding J."/>
            <person name="Stalker J."/>
            <person name="Stange-Thomann N."/>
            <person name="Stavropoulos S."/>
            <person name="Stone C."/>
            <person name="Strader C."/>
            <person name="Tesfaye S."/>
            <person name="Thomson T."/>
            <person name="Thoulutsang Y."/>
            <person name="Thoulutsang D."/>
            <person name="Topham K."/>
            <person name="Topping I."/>
            <person name="Tsamla T."/>
            <person name="Vassiliev H."/>
            <person name="Vo A."/>
            <person name="Wangchuk T."/>
            <person name="Wangdi T."/>
            <person name="Weiand M."/>
            <person name="Wilkinson J."/>
            <person name="Wilson A."/>
            <person name="Yadav S."/>
            <person name="Young G."/>
            <person name="Yu Q."/>
            <person name="Zembek L."/>
            <person name="Zhong D."/>
            <person name="Zimmer A."/>
            <person name="Zwirko Z."/>
            <person name="Jaffe D.B."/>
            <person name="Alvarez P."/>
            <person name="Brockman W."/>
            <person name="Butler J."/>
            <person name="Chin C."/>
            <person name="Gnerre S."/>
            <person name="Grabherr M."/>
            <person name="Kleber M."/>
            <person name="Mauceli E."/>
            <person name="MacCallum I."/>
        </authorList>
    </citation>
    <scope>NUCLEOTIDE SEQUENCE [LARGE SCALE GENOMIC DNA]</scope>
    <source>
        <strain evidence="3">Tucson 15287-2541.00</strain>
    </source>
</reference>
<dbReference type="eggNOG" id="KOG3298">
    <property type="taxonomic scope" value="Eukaryota"/>
</dbReference>
<proteinExistence type="predicted"/>